<dbReference type="Proteomes" id="UP000605986">
    <property type="component" value="Unassembled WGS sequence"/>
</dbReference>
<proteinExistence type="predicted"/>
<comment type="caution">
    <text evidence="1">The sequence shown here is derived from an EMBL/GenBank/DDBJ whole genome shotgun (WGS) entry which is preliminary data.</text>
</comment>
<gene>
    <name evidence="1" type="ORF">F53441_1159</name>
</gene>
<dbReference type="AlphaFoldDB" id="A0A8H4KWW4"/>
<sequence>MAAPIRTIVGNDTTSAEALEYSNQFPITFHNIRGYYKDQIKQQQSYKDLSEIAQEHEIHHLQYDNLNDIIYVKFALFGCEAFRAAADGLEAGESKNVARREAKKLQDLIYKIKKEEKEKKKLLDGSERAAVEALKRNVAWMAAILTLWKELDPWKLTAARGGEATEAEAEEEVEVEEGGG</sequence>
<keyword evidence="2" id="KW-1185">Reference proteome</keyword>
<dbReference type="EMBL" id="JAADJG010000046">
    <property type="protein sequence ID" value="KAF4456808.1"/>
    <property type="molecule type" value="Genomic_DNA"/>
</dbReference>
<organism evidence="1 2">
    <name type="scientific">Fusarium austroafricanum</name>
    <dbReference type="NCBI Taxonomy" id="2364996"/>
    <lineage>
        <taxon>Eukaryota</taxon>
        <taxon>Fungi</taxon>
        <taxon>Dikarya</taxon>
        <taxon>Ascomycota</taxon>
        <taxon>Pezizomycotina</taxon>
        <taxon>Sordariomycetes</taxon>
        <taxon>Hypocreomycetidae</taxon>
        <taxon>Hypocreales</taxon>
        <taxon>Nectriaceae</taxon>
        <taxon>Fusarium</taxon>
        <taxon>Fusarium concolor species complex</taxon>
    </lineage>
</organism>
<reference evidence="1" key="1">
    <citation type="submission" date="2020-01" db="EMBL/GenBank/DDBJ databases">
        <title>Identification and distribution of gene clusters putatively required for synthesis of sphingolipid metabolism inhibitors in phylogenetically diverse species of the filamentous fungus Fusarium.</title>
        <authorList>
            <person name="Kim H.-S."/>
            <person name="Busman M."/>
            <person name="Brown D.W."/>
            <person name="Divon H."/>
            <person name="Uhlig S."/>
            <person name="Proctor R.H."/>
        </authorList>
    </citation>
    <scope>NUCLEOTIDE SEQUENCE</scope>
    <source>
        <strain evidence="1">NRRL 53441</strain>
    </source>
</reference>
<name>A0A8H4KWW4_9HYPO</name>
<accession>A0A8H4KWW4</accession>
<evidence type="ECO:0000313" key="2">
    <source>
        <dbReference type="Proteomes" id="UP000605986"/>
    </source>
</evidence>
<evidence type="ECO:0000313" key="1">
    <source>
        <dbReference type="EMBL" id="KAF4456808.1"/>
    </source>
</evidence>
<protein>
    <submittedName>
        <fullName evidence="1">Uncharacterized protein</fullName>
    </submittedName>
</protein>